<dbReference type="Proteomes" id="UP000321150">
    <property type="component" value="Unassembled WGS sequence"/>
</dbReference>
<evidence type="ECO:0000313" key="2">
    <source>
        <dbReference type="Proteomes" id="UP000321150"/>
    </source>
</evidence>
<protein>
    <recommendedName>
        <fullName evidence="3">Lipocalin-like domain-containing protein</fullName>
    </recommendedName>
</protein>
<gene>
    <name evidence="1" type="ORF">CLA01_29260</name>
</gene>
<reference evidence="1 2" key="1">
    <citation type="submission" date="2019-07" db="EMBL/GenBank/DDBJ databases">
        <title>Whole genome shotgun sequence of Chryseobacterium lathyri NBRC 105250.</title>
        <authorList>
            <person name="Hosoyama A."/>
            <person name="Uohara A."/>
            <person name="Ohji S."/>
            <person name="Ichikawa N."/>
        </authorList>
    </citation>
    <scope>NUCLEOTIDE SEQUENCE [LARGE SCALE GENOMIC DNA]</scope>
    <source>
        <strain evidence="1 2">NBRC 105250</strain>
    </source>
</reference>
<evidence type="ECO:0000313" key="1">
    <source>
        <dbReference type="EMBL" id="GEN72854.1"/>
    </source>
</evidence>
<proteinExistence type="predicted"/>
<dbReference type="RefSeq" id="WP_111957960.1">
    <property type="nucleotide sequence ID" value="NZ_BJYI01000010.1"/>
</dbReference>
<name>A0A511YCD6_9FLAO</name>
<organism evidence="1 2">
    <name type="scientific">Chryseobacterium lathyri</name>
    <dbReference type="NCBI Taxonomy" id="395933"/>
    <lineage>
        <taxon>Bacteria</taxon>
        <taxon>Pseudomonadati</taxon>
        <taxon>Bacteroidota</taxon>
        <taxon>Flavobacteriia</taxon>
        <taxon>Flavobacteriales</taxon>
        <taxon>Weeksellaceae</taxon>
        <taxon>Chryseobacterium group</taxon>
        <taxon>Chryseobacterium</taxon>
    </lineage>
</organism>
<dbReference type="OrthoDB" id="1266883at2"/>
<evidence type="ECO:0008006" key="3">
    <source>
        <dbReference type="Google" id="ProtNLM"/>
    </source>
</evidence>
<dbReference type="PROSITE" id="PS51257">
    <property type="entry name" value="PROKAR_LIPOPROTEIN"/>
    <property type="match status" value="1"/>
</dbReference>
<comment type="caution">
    <text evidence="1">The sequence shown here is derived from an EMBL/GenBank/DDBJ whole genome shotgun (WGS) entry which is preliminary data.</text>
</comment>
<accession>A0A511YCD6</accession>
<dbReference type="EMBL" id="BJYI01000010">
    <property type="protein sequence ID" value="GEN72854.1"/>
    <property type="molecule type" value="Genomic_DNA"/>
</dbReference>
<sequence>MATQNKPVKLILISFSILLLSSCGSSKLLGSWEFIDLYDGVVTEIDSLKSKENNSRYGTGTLTFDKGNSFTSMEEKGSYQRKNKILKMKYPAVDTVVMNISYLSKNYLLLSAGKDPKTWFYRKK</sequence>
<dbReference type="AlphaFoldDB" id="A0A511YCD6"/>